<reference evidence="1 2" key="1">
    <citation type="submission" date="2020-04" db="EMBL/GenBank/DDBJ databases">
        <title>Perkinsus olseni comparative genomics.</title>
        <authorList>
            <person name="Bogema D.R."/>
        </authorList>
    </citation>
    <scope>NUCLEOTIDE SEQUENCE [LARGE SCALE GENOMIC DNA]</scope>
    <source>
        <strain evidence="1">ATCC PRA-205</strain>
    </source>
</reference>
<dbReference type="EMBL" id="JABANM010025731">
    <property type="protein sequence ID" value="KAF4714128.1"/>
    <property type="molecule type" value="Genomic_DNA"/>
</dbReference>
<accession>A0A7J6R0E9</accession>
<comment type="caution">
    <text evidence="1">The sequence shown here is derived from an EMBL/GenBank/DDBJ whole genome shotgun (WGS) entry which is preliminary data.</text>
</comment>
<evidence type="ECO:0000313" key="1">
    <source>
        <dbReference type="EMBL" id="KAF4714128.1"/>
    </source>
</evidence>
<gene>
    <name evidence="1" type="ORF">FOZ62_020035</name>
</gene>
<evidence type="ECO:0000313" key="2">
    <source>
        <dbReference type="Proteomes" id="UP000574390"/>
    </source>
</evidence>
<protein>
    <submittedName>
        <fullName evidence="1">Uncharacterized protein</fullName>
    </submittedName>
</protein>
<dbReference type="Proteomes" id="UP000574390">
    <property type="component" value="Unassembled WGS sequence"/>
</dbReference>
<organism evidence="1 2">
    <name type="scientific">Perkinsus olseni</name>
    <name type="common">Perkinsus atlanticus</name>
    <dbReference type="NCBI Taxonomy" id="32597"/>
    <lineage>
        <taxon>Eukaryota</taxon>
        <taxon>Sar</taxon>
        <taxon>Alveolata</taxon>
        <taxon>Perkinsozoa</taxon>
        <taxon>Perkinsea</taxon>
        <taxon>Perkinsida</taxon>
        <taxon>Perkinsidae</taxon>
        <taxon>Perkinsus</taxon>
    </lineage>
</organism>
<proteinExistence type="predicted"/>
<dbReference type="AlphaFoldDB" id="A0A7J6R0E9"/>
<sequence length="117" mass="13713">MASLHHLPAAAPSVVHVTLRWHLPYRRSRRKEKRSFVEIETCRDLLHQFDRLLNSDPAEYFPQRVRGLLDAGVWQEARRHYEQEKTRILRHGDKGDDKAELLVDGAFAVDEDRAMGR</sequence>
<name>A0A7J6R0E9_PEROL</name>